<accession>A0ABR7X9N3</accession>
<dbReference type="InterPro" id="IPR021457">
    <property type="entry name" value="DUF3108"/>
</dbReference>
<proteinExistence type="predicted"/>
<dbReference type="RefSeq" id="WP_191177119.1">
    <property type="nucleotide sequence ID" value="NZ_JACWMW010000004.1"/>
</dbReference>
<organism evidence="1 2">
    <name type="scientific">Mucilaginibacter rigui</name>
    <dbReference type="NCBI Taxonomy" id="534635"/>
    <lineage>
        <taxon>Bacteria</taxon>
        <taxon>Pseudomonadati</taxon>
        <taxon>Bacteroidota</taxon>
        <taxon>Sphingobacteriia</taxon>
        <taxon>Sphingobacteriales</taxon>
        <taxon>Sphingobacteriaceae</taxon>
        <taxon>Mucilaginibacter</taxon>
    </lineage>
</organism>
<dbReference type="Pfam" id="PF11306">
    <property type="entry name" value="DUF3108"/>
    <property type="match status" value="1"/>
</dbReference>
<sequence length="271" mass="30936">MKLQSSITGIIIVSFTTLFLSAQPKYAAAQVDTIRLKDHRLNTATLKPGMRQYLVYFQMPKSSKTLRFWLWLRDTKIETRNGERVFATTQHWYGGDTMSYRTGYSVNRVKDFSPVYHTETIAGKVGAYNWGNAQIKGADTVAQNTKKDFALNFTSPNFNWNLDIETFEMLPLAAGKTFAINFYDAGFGKPEYIIYKVTGSEVIGTLDNQRVDCWKLVNESENNGNHYTQTFWISKKGHEFLKEEDSFGGGYRYKVKMPGMAVNILPRFAGK</sequence>
<comment type="caution">
    <text evidence="1">The sequence shown here is derived from an EMBL/GenBank/DDBJ whole genome shotgun (WGS) entry which is preliminary data.</text>
</comment>
<reference evidence="1 2" key="1">
    <citation type="submission" date="2020-09" db="EMBL/GenBank/DDBJ databases">
        <title>Novel species of Mucilaginibacter isolated from a glacier on the Tibetan Plateau.</title>
        <authorList>
            <person name="Liu Q."/>
            <person name="Xin Y.-H."/>
        </authorList>
    </citation>
    <scope>NUCLEOTIDE SEQUENCE [LARGE SCALE GENOMIC DNA]</scope>
    <source>
        <strain evidence="1 2">CGMCC 1.13878</strain>
    </source>
</reference>
<protein>
    <recommendedName>
        <fullName evidence="3">DUF3108 domain-containing protein</fullName>
    </recommendedName>
</protein>
<dbReference type="EMBL" id="JACWMW010000004">
    <property type="protein sequence ID" value="MBD1387283.1"/>
    <property type="molecule type" value="Genomic_DNA"/>
</dbReference>
<name>A0ABR7X9N3_9SPHI</name>
<gene>
    <name evidence="1" type="ORF">IDJ75_18485</name>
</gene>
<evidence type="ECO:0000313" key="2">
    <source>
        <dbReference type="Proteomes" id="UP000618754"/>
    </source>
</evidence>
<evidence type="ECO:0000313" key="1">
    <source>
        <dbReference type="EMBL" id="MBD1387283.1"/>
    </source>
</evidence>
<evidence type="ECO:0008006" key="3">
    <source>
        <dbReference type="Google" id="ProtNLM"/>
    </source>
</evidence>
<dbReference type="Proteomes" id="UP000618754">
    <property type="component" value="Unassembled WGS sequence"/>
</dbReference>
<keyword evidence="2" id="KW-1185">Reference proteome</keyword>